<protein>
    <recommendedName>
        <fullName evidence="6 15">tRNA (guanine-N(1)-)-methyltransferase</fullName>
        <ecNumber evidence="5 15">2.1.1.228</ecNumber>
    </recommendedName>
    <alternativeName>
        <fullName evidence="12 15">M1G-methyltransferase</fullName>
    </alternativeName>
    <alternativeName>
        <fullName evidence="13 15">tRNA [GM37] methyltransferase</fullName>
    </alternativeName>
</protein>
<evidence type="ECO:0000256" key="16">
    <source>
        <dbReference type="PIRSR" id="PIRSR000386-1"/>
    </source>
</evidence>
<dbReference type="NCBIfam" id="TIGR00088">
    <property type="entry name" value="trmD"/>
    <property type="match status" value="1"/>
</dbReference>
<evidence type="ECO:0000256" key="14">
    <source>
        <dbReference type="ARBA" id="ARBA00047783"/>
    </source>
</evidence>
<evidence type="ECO:0000256" key="15">
    <source>
        <dbReference type="HAMAP-Rule" id="MF_00605"/>
    </source>
</evidence>
<evidence type="ECO:0000259" key="18">
    <source>
        <dbReference type="Pfam" id="PF01746"/>
    </source>
</evidence>
<feature type="binding site" evidence="15 16">
    <location>
        <position position="111"/>
    </location>
    <ligand>
        <name>S-adenosyl-L-methionine</name>
        <dbReference type="ChEBI" id="CHEBI:59789"/>
    </ligand>
</feature>
<sequence>MTYYFLTLFPEIFHTYFQSGMMGRGVENGIIEYKVINIRDFSGNKHNKVDDAPFGGGAGMVMAAPPIVNALKSIENYLDYPVIYLTPSGQQFKQNHSIGLAEEKGIVFICGHYEGIDQRVIDQYVTAEFSVGDYVLTGGELPALTMADCIARNIPDFLGNKESLEEESFESNLLEYPHYTRPREFEGAAVPDVLLSGHHKDIEAWRLTKAKEKTKNNRPDLYENYEKSLHKK</sequence>
<keyword evidence="7 15" id="KW-0963">Cytoplasm</keyword>
<dbReference type="InterPro" id="IPR016009">
    <property type="entry name" value="tRNA_MeTrfase_TRMD/TRM10"/>
</dbReference>
<keyword evidence="9 15" id="KW-0808">Transferase</keyword>
<dbReference type="AlphaFoldDB" id="A0A0L6TZ34"/>
<keyword evidence="10 15" id="KW-0949">S-adenosyl-L-methionine</keyword>
<dbReference type="InterPro" id="IPR029026">
    <property type="entry name" value="tRNA_m1G_MTases_N"/>
</dbReference>
<dbReference type="PANTHER" id="PTHR46417">
    <property type="entry name" value="TRNA (GUANINE-N(1)-)-METHYLTRANSFERASE"/>
    <property type="match status" value="1"/>
</dbReference>
<dbReference type="Gene3D" id="3.40.1280.10">
    <property type="match status" value="1"/>
</dbReference>
<dbReference type="CDD" id="cd18080">
    <property type="entry name" value="TrmD-like"/>
    <property type="match status" value="1"/>
</dbReference>
<accession>A0A0L6TZ34</accession>
<keyword evidence="8 15" id="KW-0489">Methyltransferase</keyword>
<dbReference type="GO" id="GO:0002939">
    <property type="term" value="P:tRNA N1-guanine methylation"/>
    <property type="evidence" value="ECO:0007669"/>
    <property type="project" value="TreeGrafter"/>
</dbReference>
<comment type="similarity">
    <text evidence="3 15 17">Belongs to the RNA methyltransferase TrmD family.</text>
</comment>
<dbReference type="SUPFAM" id="SSF75217">
    <property type="entry name" value="alpha/beta knot"/>
    <property type="match status" value="1"/>
</dbReference>
<reference evidence="20" key="1">
    <citation type="submission" date="2015-07" db="EMBL/GenBank/DDBJ databases">
        <title>Draft genome sequence of Acetobacterium bakii DSM 8293, a potential psychrophilic chemical producer through syngas fermentation.</title>
        <authorList>
            <person name="Song Y."/>
            <person name="Hwang S."/>
            <person name="Cho B.-K."/>
        </authorList>
    </citation>
    <scope>NUCLEOTIDE SEQUENCE [LARGE SCALE GENOMIC DNA]</scope>
    <source>
        <strain evidence="20">DSM 8239</strain>
    </source>
</reference>
<evidence type="ECO:0000256" key="2">
    <source>
        <dbReference type="ARBA" id="ARBA00004496"/>
    </source>
</evidence>
<dbReference type="OrthoDB" id="9807416at2"/>
<evidence type="ECO:0000313" key="20">
    <source>
        <dbReference type="Proteomes" id="UP000036873"/>
    </source>
</evidence>
<dbReference type="InterPro" id="IPR029028">
    <property type="entry name" value="Alpha/beta_knot_MTases"/>
</dbReference>
<evidence type="ECO:0000256" key="11">
    <source>
        <dbReference type="ARBA" id="ARBA00022694"/>
    </source>
</evidence>
<dbReference type="Gene3D" id="1.10.1270.20">
    <property type="entry name" value="tRNA(m1g37)methyltransferase, domain 2"/>
    <property type="match status" value="1"/>
</dbReference>
<dbReference type="NCBIfam" id="NF000648">
    <property type="entry name" value="PRK00026.1"/>
    <property type="match status" value="1"/>
</dbReference>
<evidence type="ECO:0000256" key="5">
    <source>
        <dbReference type="ARBA" id="ARBA00012807"/>
    </source>
</evidence>
<comment type="function">
    <text evidence="1 15 17">Specifically methylates guanosine-37 in various tRNAs.</text>
</comment>
<evidence type="ECO:0000256" key="12">
    <source>
        <dbReference type="ARBA" id="ARBA00029736"/>
    </source>
</evidence>
<dbReference type="PATRIC" id="fig|52689.4.peg.1440"/>
<evidence type="ECO:0000256" key="3">
    <source>
        <dbReference type="ARBA" id="ARBA00007630"/>
    </source>
</evidence>
<dbReference type="RefSeq" id="WP_050740462.1">
    <property type="nucleotide sequence ID" value="NZ_LGYO01000027.1"/>
</dbReference>
<evidence type="ECO:0000256" key="10">
    <source>
        <dbReference type="ARBA" id="ARBA00022691"/>
    </source>
</evidence>
<dbReference type="GO" id="GO:0052906">
    <property type="term" value="F:tRNA (guanine(37)-N1)-methyltransferase activity"/>
    <property type="evidence" value="ECO:0007669"/>
    <property type="project" value="UniProtKB-UniRule"/>
</dbReference>
<dbReference type="Proteomes" id="UP000036873">
    <property type="component" value="Unassembled WGS sequence"/>
</dbReference>
<evidence type="ECO:0000256" key="1">
    <source>
        <dbReference type="ARBA" id="ARBA00002634"/>
    </source>
</evidence>
<dbReference type="GO" id="GO:0005829">
    <property type="term" value="C:cytosol"/>
    <property type="evidence" value="ECO:0007669"/>
    <property type="project" value="TreeGrafter"/>
</dbReference>
<evidence type="ECO:0000256" key="4">
    <source>
        <dbReference type="ARBA" id="ARBA00011738"/>
    </source>
</evidence>
<evidence type="ECO:0000256" key="9">
    <source>
        <dbReference type="ARBA" id="ARBA00022679"/>
    </source>
</evidence>
<feature type="domain" description="tRNA methyltransferase TRMD/TRM10-type" evidence="18">
    <location>
        <begin position="1"/>
        <end position="223"/>
    </location>
</feature>
<evidence type="ECO:0000256" key="13">
    <source>
        <dbReference type="ARBA" id="ARBA00033392"/>
    </source>
</evidence>
<organism evidence="19 20">
    <name type="scientific">Acetobacterium bakii</name>
    <dbReference type="NCBI Taxonomy" id="52689"/>
    <lineage>
        <taxon>Bacteria</taxon>
        <taxon>Bacillati</taxon>
        <taxon>Bacillota</taxon>
        <taxon>Clostridia</taxon>
        <taxon>Eubacteriales</taxon>
        <taxon>Eubacteriaceae</taxon>
        <taxon>Acetobacterium</taxon>
    </lineage>
</organism>
<comment type="catalytic activity">
    <reaction evidence="14 15 17">
        <text>guanosine(37) in tRNA + S-adenosyl-L-methionine = N(1)-methylguanosine(37) in tRNA + S-adenosyl-L-homocysteine + H(+)</text>
        <dbReference type="Rhea" id="RHEA:36899"/>
        <dbReference type="Rhea" id="RHEA-COMP:10145"/>
        <dbReference type="Rhea" id="RHEA-COMP:10147"/>
        <dbReference type="ChEBI" id="CHEBI:15378"/>
        <dbReference type="ChEBI" id="CHEBI:57856"/>
        <dbReference type="ChEBI" id="CHEBI:59789"/>
        <dbReference type="ChEBI" id="CHEBI:73542"/>
        <dbReference type="ChEBI" id="CHEBI:74269"/>
        <dbReference type="EC" id="2.1.1.228"/>
    </reaction>
</comment>
<evidence type="ECO:0000256" key="8">
    <source>
        <dbReference type="ARBA" id="ARBA00022603"/>
    </source>
</evidence>
<comment type="caution">
    <text evidence="19">The sequence shown here is derived from an EMBL/GenBank/DDBJ whole genome shotgun (WGS) entry which is preliminary data.</text>
</comment>
<evidence type="ECO:0000313" key="19">
    <source>
        <dbReference type="EMBL" id="KNZ41529.1"/>
    </source>
</evidence>
<comment type="subunit">
    <text evidence="4 15 17">Homodimer.</text>
</comment>
<dbReference type="InterPro" id="IPR023148">
    <property type="entry name" value="tRNA_m1G_MeTrfase_C_sf"/>
</dbReference>
<dbReference type="Pfam" id="PF01746">
    <property type="entry name" value="tRNA_m1G_MT"/>
    <property type="match status" value="1"/>
</dbReference>
<feature type="binding site" evidence="15 16">
    <location>
        <begin position="131"/>
        <end position="136"/>
    </location>
    <ligand>
        <name>S-adenosyl-L-methionine</name>
        <dbReference type="ChEBI" id="CHEBI:59789"/>
    </ligand>
</feature>
<dbReference type="EC" id="2.1.1.228" evidence="5 15"/>
<dbReference type="PANTHER" id="PTHR46417:SF1">
    <property type="entry name" value="TRNA (GUANINE-N(1)-)-METHYLTRANSFERASE"/>
    <property type="match status" value="1"/>
</dbReference>
<dbReference type="FunFam" id="3.40.1280.10:FF:000001">
    <property type="entry name" value="tRNA (guanine-N(1)-)-methyltransferase"/>
    <property type="match status" value="1"/>
</dbReference>
<proteinExistence type="inferred from homology"/>
<comment type="subcellular location">
    <subcellularLocation>
        <location evidence="2 15 17">Cytoplasm</location>
    </subcellularLocation>
</comment>
<dbReference type="STRING" id="52689.AKG39_11080"/>
<evidence type="ECO:0000256" key="7">
    <source>
        <dbReference type="ARBA" id="ARBA00022490"/>
    </source>
</evidence>
<evidence type="ECO:0000256" key="6">
    <source>
        <dbReference type="ARBA" id="ARBA00014679"/>
    </source>
</evidence>
<keyword evidence="20" id="KW-1185">Reference proteome</keyword>
<keyword evidence="11 15" id="KW-0819">tRNA processing</keyword>
<dbReference type="InterPro" id="IPR002649">
    <property type="entry name" value="tRNA_m1G_MeTrfase_TrmD"/>
</dbReference>
<name>A0A0L6TZ34_9FIRM</name>
<dbReference type="HAMAP" id="MF_00605">
    <property type="entry name" value="TrmD"/>
    <property type="match status" value="1"/>
</dbReference>
<evidence type="ECO:0000256" key="17">
    <source>
        <dbReference type="RuleBase" id="RU003464"/>
    </source>
</evidence>
<gene>
    <name evidence="15" type="primary">trmD</name>
    <name evidence="19" type="ORF">AKG39_11080</name>
</gene>
<dbReference type="EMBL" id="LGYO01000027">
    <property type="protein sequence ID" value="KNZ41529.1"/>
    <property type="molecule type" value="Genomic_DNA"/>
</dbReference>
<dbReference type="PIRSF" id="PIRSF000386">
    <property type="entry name" value="tRNA_mtase"/>
    <property type="match status" value="1"/>
</dbReference>